<dbReference type="GO" id="GO:0016740">
    <property type="term" value="F:transferase activity"/>
    <property type="evidence" value="ECO:0007669"/>
    <property type="project" value="UniProtKB-KW"/>
</dbReference>
<evidence type="ECO:0000313" key="5">
    <source>
        <dbReference type="Proteomes" id="UP000229227"/>
    </source>
</evidence>
<dbReference type="PANTHER" id="PTHR43641:SF2">
    <property type="entry name" value="DEHYDRATASE YBIW-RELATED"/>
    <property type="match status" value="1"/>
</dbReference>
<protein>
    <submittedName>
        <fullName evidence="4">Formate C-acetyltransferase/glycerol dehydratase family glycyl radical enzyme</fullName>
    </submittedName>
</protein>
<evidence type="ECO:0000256" key="1">
    <source>
        <dbReference type="ARBA" id="ARBA00022818"/>
    </source>
</evidence>
<dbReference type="Proteomes" id="UP000229227">
    <property type="component" value="Unassembled WGS sequence"/>
</dbReference>
<dbReference type="PROSITE" id="PS51149">
    <property type="entry name" value="GLY_RADICAL_2"/>
    <property type="match status" value="1"/>
</dbReference>
<keyword evidence="4" id="KW-0808">Transferase</keyword>
<accession>A0A2M6ZEW4</accession>
<feature type="domain" description="Glycine radical" evidence="3">
    <location>
        <begin position="10"/>
        <end position="130"/>
    </location>
</feature>
<name>A0A2M6ZEW4_9BACT</name>
<dbReference type="AlphaFoldDB" id="A0A2M6ZEW4"/>
<organism evidence="4 5">
    <name type="scientific">Candidatus Desantisbacteria bacterium CG07_land_8_20_14_0_80_39_15</name>
    <dbReference type="NCBI Taxonomy" id="1974549"/>
    <lineage>
        <taxon>Bacteria</taxon>
        <taxon>Candidatus Desantisiibacteriota</taxon>
    </lineage>
</organism>
<dbReference type="GO" id="GO:0005829">
    <property type="term" value="C:cytosol"/>
    <property type="evidence" value="ECO:0007669"/>
    <property type="project" value="TreeGrafter"/>
</dbReference>
<proteinExistence type="predicted"/>
<evidence type="ECO:0000256" key="2">
    <source>
        <dbReference type="PROSITE-ProRule" id="PRU00493"/>
    </source>
</evidence>
<evidence type="ECO:0000259" key="3">
    <source>
        <dbReference type="PROSITE" id="PS51149"/>
    </source>
</evidence>
<dbReference type="PANTHER" id="PTHR43641">
    <property type="entry name" value="FORMATE ACETYLTRANSFERASE 3-RELATED"/>
    <property type="match status" value="1"/>
</dbReference>
<feature type="modified residue" description="Glycine radical" evidence="2">
    <location>
        <position position="106"/>
    </location>
</feature>
<comment type="caution">
    <text evidence="4">The sequence shown here is derived from an EMBL/GenBank/DDBJ whole genome shotgun (WGS) entry which is preliminary data.</text>
</comment>
<sequence length="130" mass="14269">GKRKGAPLASGATPVSGVALKGPTASLISTTKLPVEQLANGIANNHKLSRSLLSRHGNLDIFRALIEGYFKGGGMQVQFIIRDKETLIDAQNHPEEYRDLLVRVSGYSAYFCDLNRQMQDEIIARTEDNI</sequence>
<dbReference type="EMBL" id="PEWN01000113">
    <property type="protein sequence ID" value="PIU50941.1"/>
    <property type="molecule type" value="Genomic_DNA"/>
</dbReference>
<dbReference type="Pfam" id="PF01228">
    <property type="entry name" value="Gly_radical"/>
    <property type="match status" value="1"/>
</dbReference>
<reference evidence="5" key="1">
    <citation type="submission" date="2017-09" db="EMBL/GenBank/DDBJ databases">
        <title>Depth-based differentiation of microbial function through sediment-hosted aquifers and enrichment of novel symbionts in the deep terrestrial subsurface.</title>
        <authorList>
            <person name="Probst A.J."/>
            <person name="Ladd B."/>
            <person name="Jarett J.K."/>
            <person name="Geller-Mcgrath D.E."/>
            <person name="Sieber C.M.K."/>
            <person name="Emerson J.B."/>
            <person name="Anantharaman K."/>
            <person name="Thomas B.C."/>
            <person name="Malmstrom R."/>
            <person name="Stieglmeier M."/>
            <person name="Klingl A."/>
            <person name="Woyke T."/>
            <person name="Ryan C.M."/>
            <person name="Banfield J.F."/>
        </authorList>
    </citation>
    <scope>NUCLEOTIDE SEQUENCE [LARGE SCALE GENOMIC DNA]</scope>
</reference>
<feature type="non-terminal residue" evidence="4">
    <location>
        <position position="1"/>
    </location>
</feature>
<dbReference type="Gene3D" id="3.20.70.20">
    <property type="match status" value="1"/>
</dbReference>
<gene>
    <name evidence="4" type="ORF">COS91_07080</name>
</gene>
<keyword evidence="1 2" id="KW-0556">Organic radical</keyword>
<evidence type="ECO:0000313" key="4">
    <source>
        <dbReference type="EMBL" id="PIU50941.1"/>
    </source>
</evidence>
<dbReference type="SUPFAM" id="SSF51998">
    <property type="entry name" value="PFL-like glycyl radical enzymes"/>
    <property type="match status" value="1"/>
</dbReference>
<dbReference type="InterPro" id="IPR001150">
    <property type="entry name" value="Gly_radical"/>
</dbReference>
<dbReference type="InterPro" id="IPR051215">
    <property type="entry name" value="GRE"/>
</dbReference>